<dbReference type="AlphaFoldDB" id="A0A367GQ69"/>
<comment type="caution">
    <text evidence="2">The sequence shown here is derived from an EMBL/GenBank/DDBJ whole genome shotgun (WGS) entry which is preliminary data.</text>
</comment>
<evidence type="ECO:0000313" key="2">
    <source>
        <dbReference type="EMBL" id="RCH55597.1"/>
    </source>
</evidence>
<evidence type="ECO:0000313" key="3">
    <source>
        <dbReference type="Proteomes" id="UP000253209"/>
    </source>
</evidence>
<evidence type="ECO:0000259" key="1">
    <source>
        <dbReference type="PROSITE" id="PS50042"/>
    </source>
</evidence>
<reference evidence="2 3" key="1">
    <citation type="submission" date="2018-05" db="EMBL/GenBank/DDBJ databases">
        <title>Mucilaginibacter hurinus sp. nov., isolated from briquette warehouse soil.</title>
        <authorList>
            <person name="Choi L."/>
        </authorList>
    </citation>
    <scope>NUCLEOTIDE SEQUENCE [LARGE SCALE GENOMIC DNA]</scope>
    <source>
        <strain evidence="2 3">ZR32</strain>
    </source>
</reference>
<organism evidence="2 3">
    <name type="scientific">Mucilaginibacter hurinus</name>
    <dbReference type="NCBI Taxonomy" id="2201324"/>
    <lineage>
        <taxon>Bacteria</taxon>
        <taxon>Pseudomonadati</taxon>
        <taxon>Bacteroidota</taxon>
        <taxon>Sphingobacteriia</taxon>
        <taxon>Sphingobacteriales</taxon>
        <taxon>Sphingobacteriaceae</taxon>
        <taxon>Mucilaginibacter</taxon>
    </lineage>
</organism>
<name>A0A367GQ69_9SPHI</name>
<dbReference type="EMBL" id="QGDC01000003">
    <property type="protein sequence ID" value="RCH55597.1"/>
    <property type="molecule type" value="Genomic_DNA"/>
</dbReference>
<dbReference type="InterPro" id="IPR000595">
    <property type="entry name" value="cNMP-bd_dom"/>
</dbReference>
<accession>A0A367GQ69</accession>
<proteinExistence type="predicted"/>
<dbReference type="InterPro" id="IPR018490">
    <property type="entry name" value="cNMP-bd_dom_sf"/>
</dbReference>
<feature type="domain" description="Cyclic nucleotide-binding" evidence="1">
    <location>
        <begin position="27"/>
        <end position="131"/>
    </location>
</feature>
<dbReference type="PROSITE" id="PS50042">
    <property type="entry name" value="CNMP_BINDING_3"/>
    <property type="match status" value="1"/>
</dbReference>
<dbReference type="SMART" id="SM00100">
    <property type="entry name" value="cNMP"/>
    <property type="match status" value="1"/>
</dbReference>
<keyword evidence="3" id="KW-1185">Reference proteome</keyword>
<dbReference type="Pfam" id="PF00027">
    <property type="entry name" value="cNMP_binding"/>
    <property type="match status" value="1"/>
</dbReference>
<dbReference type="CDD" id="cd00038">
    <property type="entry name" value="CAP_ED"/>
    <property type="match status" value="1"/>
</dbReference>
<dbReference type="RefSeq" id="WP_114004512.1">
    <property type="nucleotide sequence ID" value="NZ_QGDC01000003.1"/>
</dbReference>
<sequence length="211" mass="24304">MFIENVLEITSLANMIDPEKIRLYLSLFKDLKLSDLMQLISMAKTLHLAAGETYIKEGTLTSKLAYIKKGLIRGYTVKENGEEATILIRWEDQFAASHDNIILRRPSRLTYQAVEDTTLLELDYDAAQKIFDKNPRFAEARNFFILNMLADSLARVEAFILLTPEERYKRLLKDKPAVVERIPDKYIATMLGITPVSLSRIRKRIVKGKKH</sequence>
<dbReference type="OrthoDB" id="758145at2"/>
<protein>
    <submittedName>
        <fullName evidence="2">Crp/Fnr family transcriptional regulator</fullName>
    </submittedName>
</protein>
<dbReference type="Gene3D" id="2.60.120.10">
    <property type="entry name" value="Jelly Rolls"/>
    <property type="match status" value="1"/>
</dbReference>
<dbReference type="InterPro" id="IPR014710">
    <property type="entry name" value="RmlC-like_jellyroll"/>
</dbReference>
<gene>
    <name evidence="2" type="ORF">DJ568_06810</name>
</gene>
<dbReference type="SUPFAM" id="SSF51206">
    <property type="entry name" value="cAMP-binding domain-like"/>
    <property type="match status" value="1"/>
</dbReference>
<dbReference type="Proteomes" id="UP000253209">
    <property type="component" value="Unassembled WGS sequence"/>
</dbReference>